<feature type="domain" description="RNA polymerase sigma factor 70 region 4 type 2" evidence="6">
    <location>
        <begin position="119"/>
        <end position="166"/>
    </location>
</feature>
<dbReference type="NCBIfam" id="TIGR02937">
    <property type="entry name" value="sigma70-ECF"/>
    <property type="match status" value="1"/>
</dbReference>
<dbReference type="SUPFAM" id="SSF88659">
    <property type="entry name" value="Sigma3 and sigma4 domains of RNA polymerase sigma factors"/>
    <property type="match status" value="1"/>
</dbReference>
<evidence type="ECO:0000259" key="6">
    <source>
        <dbReference type="Pfam" id="PF08281"/>
    </source>
</evidence>
<evidence type="ECO:0000256" key="1">
    <source>
        <dbReference type="ARBA" id="ARBA00010641"/>
    </source>
</evidence>
<dbReference type="InterPro" id="IPR007627">
    <property type="entry name" value="RNA_pol_sigma70_r2"/>
</dbReference>
<organism evidence="7 8">
    <name type="scientific">Bacteroides sedimenti</name>
    <dbReference type="NCBI Taxonomy" id="2136147"/>
    <lineage>
        <taxon>Bacteria</taxon>
        <taxon>Pseudomonadati</taxon>
        <taxon>Bacteroidota</taxon>
        <taxon>Bacteroidia</taxon>
        <taxon>Bacteroidales</taxon>
        <taxon>Bacteroidaceae</taxon>
        <taxon>Bacteroides</taxon>
    </lineage>
</organism>
<reference evidence="7 8" key="1">
    <citation type="submission" date="2023-04" db="EMBL/GenBank/DDBJ databases">
        <title>Draft genome sequence of acteroides sedimenti strain YN3PY1.</title>
        <authorList>
            <person name="Yoshida N."/>
        </authorList>
    </citation>
    <scope>NUCLEOTIDE SEQUENCE [LARGE SCALE GENOMIC DNA]</scope>
    <source>
        <strain evidence="7 8">YN3PY1</strain>
    </source>
</reference>
<dbReference type="NCBIfam" id="TIGR02985">
    <property type="entry name" value="Sig70_bacteroi1"/>
    <property type="match status" value="1"/>
</dbReference>
<dbReference type="InterPro" id="IPR036388">
    <property type="entry name" value="WH-like_DNA-bd_sf"/>
</dbReference>
<dbReference type="GO" id="GO:0000428">
    <property type="term" value="C:DNA-directed RNA polymerase complex"/>
    <property type="evidence" value="ECO:0007669"/>
    <property type="project" value="UniProtKB-KW"/>
</dbReference>
<dbReference type="InterPro" id="IPR039425">
    <property type="entry name" value="RNA_pol_sigma-70-like"/>
</dbReference>
<dbReference type="PANTHER" id="PTHR43133">
    <property type="entry name" value="RNA POLYMERASE ECF-TYPE SIGMA FACTO"/>
    <property type="match status" value="1"/>
</dbReference>
<protein>
    <submittedName>
        <fullName evidence="7">DNA-directed RNA polymerase sigma-70 factor</fullName>
    </submittedName>
</protein>
<gene>
    <name evidence="7" type="ORF">BSYN_12460</name>
</gene>
<keyword evidence="7" id="KW-0240">DNA-directed RNA polymerase</keyword>
<dbReference type="PANTHER" id="PTHR43133:SF46">
    <property type="entry name" value="RNA POLYMERASE SIGMA-70 FACTOR ECF SUBFAMILY"/>
    <property type="match status" value="1"/>
</dbReference>
<dbReference type="Proteomes" id="UP001496674">
    <property type="component" value="Chromosome"/>
</dbReference>
<keyword evidence="3" id="KW-0731">Sigma factor</keyword>
<dbReference type="InterPro" id="IPR014284">
    <property type="entry name" value="RNA_pol_sigma-70_dom"/>
</dbReference>
<dbReference type="InterPro" id="IPR014327">
    <property type="entry name" value="RNA_pol_sigma70_bacteroid"/>
</dbReference>
<evidence type="ECO:0000313" key="8">
    <source>
        <dbReference type="Proteomes" id="UP001496674"/>
    </source>
</evidence>
<evidence type="ECO:0000259" key="5">
    <source>
        <dbReference type="Pfam" id="PF04542"/>
    </source>
</evidence>
<evidence type="ECO:0000256" key="3">
    <source>
        <dbReference type="ARBA" id="ARBA00023082"/>
    </source>
</evidence>
<dbReference type="InterPro" id="IPR013324">
    <property type="entry name" value="RNA_pol_sigma_r3/r4-like"/>
</dbReference>
<feature type="domain" description="RNA polymerase sigma-70 region 2" evidence="5">
    <location>
        <begin position="19"/>
        <end position="77"/>
    </location>
</feature>
<dbReference type="InterPro" id="IPR013325">
    <property type="entry name" value="RNA_pol_sigma_r2"/>
</dbReference>
<evidence type="ECO:0000256" key="2">
    <source>
        <dbReference type="ARBA" id="ARBA00023015"/>
    </source>
</evidence>
<dbReference type="EMBL" id="AP028055">
    <property type="protein sequence ID" value="BEG98981.1"/>
    <property type="molecule type" value="Genomic_DNA"/>
</dbReference>
<dbReference type="Pfam" id="PF08281">
    <property type="entry name" value="Sigma70_r4_2"/>
    <property type="match status" value="1"/>
</dbReference>
<sequence length="186" mass="21687">MSQVKAGDLNAFKNFFEFFYPKLMALACRFVNDETAKDIVQEIFATYWEQKENIDADNILSYLFKCVQNKCLNYLKHEMIVDEANIRIAEQRIQAISSCPDSNDTLQNLITRDIYEVVESSVKKLPPRCAEAFRLCFFHDLPQKEVAVIMNISLRTVETHIRHAVTFLKTDLHDLLLLILLFYAKK</sequence>
<dbReference type="SUPFAM" id="SSF88946">
    <property type="entry name" value="Sigma2 domain of RNA polymerase sigma factors"/>
    <property type="match status" value="1"/>
</dbReference>
<evidence type="ECO:0000313" key="7">
    <source>
        <dbReference type="EMBL" id="BEG98981.1"/>
    </source>
</evidence>
<keyword evidence="4" id="KW-0804">Transcription</keyword>
<keyword evidence="2" id="KW-0805">Transcription regulation</keyword>
<dbReference type="InterPro" id="IPR013249">
    <property type="entry name" value="RNA_pol_sigma70_r4_t2"/>
</dbReference>
<comment type="similarity">
    <text evidence="1">Belongs to the sigma-70 factor family. ECF subfamily.</text>
</comment>
<evidence type="ECO:0000256" key="4">
    <source>
        <dbReference type="ARBA" id="ARBA00023163"/>
    </source>
</evidence>
<keyword evidence="8" id="KW-1185">Reference proteome</keyword>
<dbReference type="Gene3D" id="1.10.1740.10">
    <property type="match status" value="1"/>
</dbReference>
<proteinExistence type="inferred from homology"/>
<accession>A0ABM8IAE1</accession>
<name>A0ABM8IAE1_9BACE</name>
<dbReference type="Pfam" id="PF04542">
    <property type="entry name" value="Sigma70_r2"/>
    <property type="match status" value="1"/>
</dbReference>
<dbReference type="Gene3D" id="1.10.10.10">
    <property type="entry name" value="Winged helix-like DNA-binding domain superfamily/Winged helix DNA-binding domain"/>
    <property type="match status" value="1"/>
</dbReference>